<keyword evidence="2" id="KW-0812">Transmembrane</keyword>
<dbReference type="GO" id="GO:0019867">
    <property type="term" value="C:outer membrane"/>
    <property type="evidence" value="ECO:0007669"/>
    <property type="project" value="InterPro"/>
</dbReference>
<accession>A0A1V4SUU0</accession>
<sequence length="353" mass="38568">MVEKFKACKENFSNSPNAKKLTLAIALCLAVATIVIVNVRKTVKVTIDGEEETLVTYKGTVEEVLLSKGIEVKDKDKVEPSLESKIDENDEIIVKTAVPVNVKMSGKEIALHTAEETVGRALEADIEELKSKGIDYNKDLDEVNPGVDTKITPNMNVKVVDVEIKTVKEEKSIPYETVVKNDSNLEKGKKVVKSEGTNGKKQVTYKVTYKDGKEVSKKEVQSKTLSKPVNALVMQGTKNPVKYIPNRGSGSPLKYKKKLVVQSTAYALHGTTATGVKPVYNPGGISTIAVDPRVIPLGSLVYVEGYGLARAADTGGAIKGNIIDVYFTSNERCIQWGRRYGLNAYIVAYPGEW</sequence>
<dbReference type="OrthoDB" id="9798935at2"/>
<evidence type="ECO:0000313" key="4">
    <source>
        <dbReference type="EMBL" id="OPX47061.1"/>
    </source>
</evidence>
<dbReference type="SUPFAM" id="SSF50685">
    <property type="entry name" value="Barwin-like endoglucanases"/>
    <property type="match status" value="1"/>
</dbReference>
<reference evidence="4 5" key="1">
    <citation type="submission" date="2016-02" db="EMBL/GenBank/DDBJ databases">
        <title>Genome sequence of Clostridium thermobutyricum DSM 4928.</title>
        <authorList>
            <person name="Poehlein A."/>
            <person name="Daniel R."/>
        </authorList>
    </citation>
    <scope>NUCLEOTIDE SEQUENCE [LARGE SCALE GENOMIC DNA]</scope>
    <source>
        <strain evidence="4 5">DSM 4928</strain>
    </source>
</reference>
<keyword evidence="1" id="KW-0732">Signal</keyword>
<dbReference type="Proteomes" id="UP000191448">
    <property type="component" value="Unassembled WGS sequence"/>
</dbReference>
<protein>
    <submittedName>
        <fullName evidence="4">Cell wall-binding protein YocH</fullName>
    </submittedName>
</protein>
<evidence type="ECO:0000313" key="5">
    <source>
        <dbReference type="Proteomes" id="UP000191448"/>
    </source>
</evidence>
<dbReference type="EMBL" id="LTAY01000059">
    <property type="protein sequence ID" value="OPX47061.1"/>
    <property type="molecule type" value="Genomic_DNA"/>
</dbReference>
<dbReference type="AlphaFoldDB" id="A0A1V4SUU0"/>
<dbReference type="InterPro" id="IPR036908">
    <property type="entry name" value="RlpA-like_sf"/>
</dbReference>
<evidence type="ECO:0000259" key="3">
    <source>
        <dbReference type="PROSITE" id="PS51109"/>
    </source>
</evidence>
<dbReference type="GO" id="GO:0004553">
    <property type="term" value="F:hydrolase activity, hydrolyzing O-glycosyl compounds"/>
    <property type="evidence" value="ECO:0007669"/>
    <property type="project" value="InterPro"/>
</dbReference>
<feature type="transmembrane region" description="Helical" evidence="2">
    <location>
        <begin position="21"/>
        <end position="39"/>
    </location>
</feature>
<evidence type="ECO:0000256" key="2">
    <source>
        <dbReference type="SAM" id="Phobius"/>
    </source>
</evidence>
<dbReference type="CDD" id="cd22786">
    <property type="entry name" value="DPBB_YuiC-like"/>
    <property type="match status" value="1"/>
</dbReference>
<dbReference type="PROSITE" id="PS51109">
    <property type="entry name" value="G5"/>
    <property type="match status" value="1"/>
</dbReference>
<name>A0A1V4SUU0_9CLOT</name>
<proteinExistence type="predicted"/>
<dbReference type="Gene3D" id="2.20.230.10">
    <property type="entry name" value="Resuscitation-promoting factor rpfb"/>
    <property type="match status" value="1"/>
</dbReference>
<dbReference type="GO" id="GO:0009254">
    <property type="term" value="P:peptidoglycan turnover"/>
    <property type="evidence" value="ECO:0007669"/>
    <property type="project" value="InterPro"/>
</dbReference>
<gene>
    <name evidence="4" type="primary">yocH_1</name>
    <name evidence="4" type="ORF">CLTHE_23000</name>
</gene>
<keyword evidence="2" id="KW-1133">Transmembrane helix</keyword>
<dbReference type="SMART" id="SM01208">
    <property type="entry name" value="G5"/>
    <property type="match status" value="1"/>
</dbReference>
<keyword evidence="2" id="KW-0472">Membrane</keyword>
<dbReference type="Pfam" id="PF06725">
    <property type="entry name" value="3D"/>
    <property type="match status" value="1"/>
</dbReference>
<dbReference type="InterPro" id="IPR011098">
    <property type="entry name" value="G5_dom"/>
</dbReference>
<dbReference type="Pfam" id="PF03990">
    <property type="entry name" value="DUF348"/>
    <property type="match status" value="2"/>
</dbReference>
<dbReference type="Gene3D" id="2.40.40.10">
    <property type="entry name" value="RlpA-like domain"/>
    <property type="match status" value="1"/>
</dbReference>
<feature type="domain" description="G5" evidence="3">
    <location>
        <begin position="159"/>
        <end position="239"/>
    </location>
</feature>
<evidence type="ECO:0000256" key="1">
    <source>
        <dbReference type="ARBA" id="ARBA00022729"/>
    </source>
</evidence>
<comment type="caution">
    <text evidence="4">The sequence shown here is derived from an EMBL/GenBank/DDBJ whole genome shotgun (WGS) entry which is preliminary data.</text>
</comment>
<organism evidence="4 5">
    <name type="scientific">Clostridium thermobutyricum DSM 4928</name>
    <dbReference type="NCBI Taxonomy" id="1121339"/>
    <lineage>
        <taxon>Bacteria</taxon>
        <taxon>Bacillati</taxon>
        <taxon>Bacillota</taxon>
        <taxon>Clostridia</taxon>
        <taxon>Eubacteriales</taxon>
        <taxon>Clostridiaceae</taxon>
        <taxon>Clostridium</taxon>
    </lineage>
</organism>
<dbReference type="InterPro" id="IPR010611">
    <property type="entry name" value="3D_dom"/>
</dbReference>
<dbReference type="RefSeq" id="WP_080023552.1">
    <property type="nucleotide sequence ID" value="NZ_LTAY01000059.1"/>
</dbReference>
<dbReference type="Pfam" id="PF07501">
    <property type="entry name" value="G5"/>
    <property type="match status" value="1"/>
</dbReference>
<dbReference type="InterPro" id="IPR051933">
    <property type="entry name" value="Resuscitation_pf_RpfB"/>
</dbReference>
<dbReference type="PANTHER" id="PTHR39160:SF4">
    <property type="entry name" value="RESUSCITATION-PROMOTING FACTOR RPFB"/>
    <property type="match status" value="1"/>
</dbReference>
<dbReference type="PANTHER" id="PTHR39160">
    <property type="entry name" value="CELL WALL-BINDING PROTEIN YOCH"/>
    <property type="match status" value="1"/>
</dbReference>
<dbReference type="InterPro" id="IPR007137">
    <property type="entry name" value="DUF348"/>
</dbReference>